<name>A0A6B8W1D4_9CORY</name>
<keyword evidence="3 5" id="KW-1133">Transmembrane helix</keyword>
<accession>A0A6B8W1D4</accession>
<comment type="subcellular location">
    <subcellularLocation>
        <location evidence="1">Membrane</location>
        <topology evidence="1">Multi-pass membrane protein</topology>
    </subcellularLocation>
</comment>
<feature type="transmembrane region" description="Helical" evidence="5">
    <location>
        <begin position="380"/>
        <end position="403"/>
    </location>
</feature>
<evidence type="ECO:0000259" key="6">
    <source>
        <dbReference type="Pfam" id="PF13515"/>
    </source>
</evidence>
<dbReference type="Pfam" id="PF13515">
    <property type="entry name" value="FUSC_2"/>
    <property type="match status" value="1"/>
</dbReference>
<evidence type="ECO:0000256" key="2">
    <source>
        <dbReference type="ARBA" id="ARBA00022692"/>
    </source>
</evidence>
<feature type="transmembrane region" description="Helical" evidence="5">
    <location>
        <begin position="415"/>
        <end position="434"/>
    </location>
</feature>
<keyword evidence="8" id="KW-1185">Reference proteome</keyword>
<keyword evidence="2 5" id="KW-0812">Transmembrane</keyword>
<evidence type="ECO:0000256" key="3">
    <source>
        <dbReference type="ARBA" id="ARBA00022989"/>
    </source>
</evidence>
<feature type="transmembrane region" description="Helical" evidence="5">
    <location>
        <begin position="150"/>
        <end position="167"/>
    </location>
</feature>
<dbReference type="Proteomes" id="UP000425178">
    <property type="component" value="Chromosome"/>
</dbReference>
<reference evidence="7 8" key="1">
    <citation type="journal article" date="2021" name="Int. J. Syst. Evol. Microbiol.">
        <title>Classification of three corynebacterial strains isolated from a small paddock in North Rhine-Westphalia: proposal of &lt;i&gt;Corynebacterium kalinowskii&lt;/i&gt; sp. nov., &lt;i&gt;Corynebacterium comes&lt;/i&gt; sp. nov. and &lt;i&gt;Corynebacterium occultum&lt;/i&gt; sp. nov.</title>
        <authorList>
            <person name="Schaffert L."/>
            <person name="Ruwe M."/>
            <person name="Milse J."/>
            <person name="Hanuschka K."/>
            <person name="Ortseifen V."/>
            <person name="Droste J."/>
            <person name="Brandt D."/>
            <person name="Schl L."/>
            <person name="Kutter Y."/>
            <person name="Vinke S."/>
            <person name="Vieh P."/>
            <person name="Jacob L."/>
            <person name="L N.C."/>
            <person name="Schulte-Berndt E."/>
            <person name="Hain C."/>
            <person name="Linder M."/>
            <person name="Schmidt P."/>
            <person name="Wollenschl L."/>
            <person name="Luttermann T."/>
            <person name="Thieme E."/>
            <person name="Hassa J."/>
            <person name="Haak M."/>
            <person name="Wittchen M."/>
            <person name="Mentz A."/>
            <person name="Persicke M."/>
            <person name="Busche T."/>
            <person name="R C."/>
        </authorList>
    </citation>
    <scope>NUCLEOTIDE SEQUENCE [LARGE SCALE GENOMIC DNA]</scope>
    <source>
        <strain evidence="7 8">2019</strain>
    </source>
</reference>
<sequence length="586" mass="63165">MTPRHTETANMETEPLPARPRAWQLLTAYNSTGPRWPGALRAALALTIPGLIALAFGLENEMLLIAAGGFTVIYGEGHPFRTRWRVMLTAGLLIAAGATVGGFVGSYMWQNMADGGSHWWLMLATVYTSLIATFGGFIQNALRLNPPGSFFIVMVAGGSTMVARLGLSPVEVGSWALVGVVSGVVIGMAPALFNARRPQEQAVHVLEKAVDDFVAAPKPAVGKNHQAMTALTTAWGMLADAGVLRGGQVVDHRQEELVRRTLAAHHRLVNASLSLVNDGTVENLTDTPKDIDLSRTAIPHARPTVLYRLYRSMHPHSHASLTAGRILVATLLAGVVGIAVGLDRPDWAIVSALLILQWGPDRTPGTIRGLHRLVGSALGIGLFAVFHLLQVEGVTLLLALAVCQFLAEFFVVRNYAFAVIFTTPLALLMGNSVADPLMEVVASRSWEMLISVIFGILLLWVWFPNSAPRHHAWLVGRTFDAMGSLLGALLASSPSGTLAQQRDLQYELLGERRAAQSLANNYPDLAEERWSTHLAVQLAGYGLLDSAAAHPQRSMSMEEIAVLGGRVRTAAEYRGVAEEERRLPGL</sequence>
<dbReference type="InterPro" id="IPR049453">
    <property type="entry name" value="Memb_transporter_dom"/>
</dbReference>
<proteinExistence type="predicted"/>
<gene>
    <name evidence="7" type="ORF">CETAM_00735</name>
</gene>
<dbReference type="AlphaFoldDB" id="A0A6B8W1D4"/>
<evidence type="ECO:0000256" key="5">
    <source>
        <dbReference type="SAM" id="Phobius"/>
    </source>
</evidence>
<evidence type="ECO:0000256" key="4">
    <source>
        <dbReference type="ARBA" id="ARBA00023136"/>
    </source>
</evidence>
<feature type="transmembrane region" description="Helical" evidence="5">
    <location>
        <begin position="173"/>
        <end position="193"/>
    </location>
</feature>
<keyword evidence="4 5" id="KW-0472">Membrane</keyword>
<feature type="transmembrane region" description="Helical" evidence="5">
    <location>
        <begin position="119"/>
        <end position="138"/>
    </location>
</feature>
<evidence type="ECO:0000313" key="8">
    <source>
        <dbReference type="Proteomes" id="UP000425178"/>
    </source>
</evidence>
<evidence type="ECO:0000256" key="1">
    <source>
        <dbReference type="ARBA" id="ARBA00004141"/>
    </source>
</evidence>
<dbReference type="EMBL" id="CP046453">
    <property type="protein sequence ID" value="QGU03440.1"/>
    <property type="molecule type" value="Genomic_DNA"/>
</dbReference>
<protein>
    <recommendedName>
        <fullName evidence="6">Integral membrane bound transporter domain-containing protein</fullName>
    </recommendedName>
</protein>
<feature type="domain" description="Integral membrane bound transporter" evidence="6">
    <location>
        <begin position="333"/>
        <end position="457"/>
    </location>
</feature>
<feature type="transmembrane region" description="Helical" evidence="5">
    <location>
        <begin position="51"/>
        <end position="74"/>
    </location>
</feature>
<dbReference type="GO" id="GO:0016020">
    <property type="term" value="C:membrane"/>
    <property type="evidence" value="ECO:0007669"/>
    <property type="project" value="UniProtKB-SubCell"/>
</dbReference>
<feature type="transmembrane region" description="Helical" evidence="5">
    <location>
        <begin position="446"/>
        <end position="463"/>
    </location>
</feature>
<feature type="transmembrane region" description="Helical" evidence="5">
    <location>
        <begin position="321"/>
        <end position="342"/>
    </location>
</feature>
<feature type="transmembrane region" description="Helical" evidence="5">
    <location>
        <begin position="86"/>
        <end position="107"/>
    </location>
</feature>
<evidence type="ECO:0000313" key="7">
    <source>
        <dbReference type="EMBL" id="QGU03440.1"/>
    </source>
</evidence>
<organism evidence="7 8">
    <name type="scientific">Corynebacterium comes</name>
    <dbReference type="NCBI Taxonomy" id="2675218"/>
    <lineage>
        <taxon>Bacteria</taxon>
        <taxon>Bacillati</taxon>
        <taxon>Actinomycetota</taxon>
        <taxon>Actinomycetes</taxon>
        <taxon>Mycobacteriales</taxon>
        <taxon>Corynebacteriaceae</taxon>
        <taxon>Corynebacterium</taxon>
    </lineage>
</organism>
<dbReference type="KEGG" id="ccoe:CETAM_00735"/>